<dbReference type="RefSeq" id="WP_380025959.1">
    <property type="nucleotide sequence ID" value="NZ_JBHSHC010000096.1"/>
</dbReference>
<keyword evidence="3" id="KW-1185">Reference proteome</keyword>
<dbReference type="Gene3D" id="3.30.750.24">
    <property type="entry name" value="STAS domain"/>
    <property type="match status" value="1"/>
</dbReference>
<reference evidence="3" key="1">
    <citation type="journal article" date="2019" name="Int. J. Syst. Evol. Microbiol.">
        <title>The Global Catalogue of Microorganisms (GCM) 10K type strain sequencing project: providing services to taxonomists for standard genome sequencing and annotation.</title>
        <authorList>
            <consortium name="The Broad Institute Genomics Platform"/>
            <consortium name="The Broad Institute Genome Sequencing Center for Infectious Disease"/>
            <person name="Wu L."/>
            <person name="Ma J."/>
        </authorList>
    </citation>
    <scope>NUCLEOTIDE SEQUENCE [LARGE SCALE GENOMIC DNA]</scope>
    <source>
        <strain evidence="3">WYCCWR 12678</strain>
    </source>
</reference>
<accession>A0ABV9Q3J3</accession>
<evidence type="ECO:0000313" key="2">
    <source>
        <dbReference type="EMBL" id="MFC4768037.1"/>
    </source>
</evidence>
<dbReference type="Proteomes" id="UP001596002">
    <property type="component" value="Unassembled WGS sequence"/>
</dbReference>
<dbReference type="PANTHER" id="PTHR33495:SF2">
    <property type="entry name" value="ANTI-SIGMA FACTOR ANTAGONIST TM_1081-RELATED"/>
    <property type="match status" value="1"/>
</dbReference>
<dbReference type="InterPro" id="IPR036513">
    <property type="entry name" value="STAS_dom_sf"/>
</dbReference>
<dbReference type="CDD" id="cd07043">
    <property type="entry name" value="STAS_anti-anti-sigma_factors"/>
    <property type="match status" value="1"/>
</dbReference>
<comment type="caution">
    <text evidence="2">The sequence shown here is derived from an EMBL/GenBank/DDBJ whole genome shotgun (WGS) entry which is preliminary data.</text>
</comment>
<dbReference type="SUPFAM" id="SSF52091">
    <property type="entry name" value="SpoIIaa-like"/>
    <property type="match status" value="1"/>
</dbReference>
<protein>
    <submittedName>
        <fullName evidence="2">STAS domain-containing protein</fullName>
    </submittedName>
</protein>
<dbReference type="Pfam" id="PF01740">
    <property type="entry name" value="STAS"/>
    <property type="match status" value="1"/>
</dbReference>
<sequence>MSLSVQVTQASPQSAVVKVEGEVDIFTVDHLLAAIEKCNAKTIVLNCEGLVFIDSTGIGLLLRKMVELKEQGINVTFDSVPEPIDAILDEMGIYEILDELNGR</sequence>
<evidence type="ECO:0000313" key="3">
    <source>
        <dbReference type="Proteomes" id="UP001596002"/>
    </source>
</evidence>
<proteinExistence type="predicted"/>
<dbReference type="PROSITE" id="PS50801">
    <property type="entry name" value="STAS"/>
    <property type="match status" value="1"/>
</dbReference>
<evidence type="ECO:0000259" key="1">
    <source>
        <dbReference type="PROSITE" id="PS50801"/>
    </source>
</evidence>
<feature type="domain" description="STAS" evidence="1">
    <location>
        <begin position="4"/>
        <end position="103"/>
    </location>
</feature>
<gene>
    <name evidence="2" type="ORF">ACFO8Q_11815</name>
</gene>
<name>A0ABV9Q3J3_9BACL</name>
<dbReference type="EMBL" id="JBHSHC010000096">
    <property type="protein sequence ID" value="MFC4768037.1"/>
    <property type="molecule type" value="Genomic_DNA"/>
</dbReference>
<organism evidence="2 3">
    <name type="scientific">Effusibacillus consociatus</name>
    <dbReference type="NCBI Taxonomy" id="1117041"/>
    <lineage>
        <taxon>Bacteria</taxon>
        <taxon>Bacillati</taxon>
        <taxon>Bacillota</taxon>
        <taxon>Bacilli</taxon>
        <taxon>Bacillales</taxon>
        <taxon>Alicyclobacillaceae</taxon>
        <taxon>Effusibacillus</taxon>
    </lineage>
</organism>
<dbReference type="PANTHER" id="PTHR33495">
    <property type="entry name" value="ANTI-SIGMA FACTOR ANTAGONIST TM_1081-RELATED-RELATED"/>
    <property type="match status" value="1"/>
</dbReference>
<dbReference type="InterPro" id="IPR002645">
    <property type="entry name" value="STAS_dom"/>
</dbReference>